<dbReference type="AlphaFoldDB" id="A0AAN9FZ77"/>
<accession>A0AAN9FZ77</accession>
<protein>
    <submittedName>
        <fullName evidence="1">Uncharacterized protein</fullName>
    </submittedName>
</protein>
<name>A0AAN9FZ77_9CAEN</name>
<sequence length="161" mass="17520">MPVLLQVHSHHWTSAMKKCGWSGTRKLLFNRRSFTSLPILRSGSYASVLLGSAMVFYKTFYQHRHDAVASIIQTGCFEGFVCPFPVQSAVLPGSWTTGCLSFWMPGGERYPAYGVFLSPASGFVIVAELFLGEGVCIALRVCGVACLVVVGRSSNLLVYAS</sequence>
<organism evidence="1 2">
    <name type="scientific">Littorina saxatilis</name>
    <dbReference type="NCBI Taxonomy" id="31220"/>
    <lineage>
        <taxon>Eukaryota</taxon>
        <taxon>Metazoa</taxon>
        <taxon>Spiralia</taxon>
        <taxon>Lophotrochozoa</taxon>
        <taxon>Mollusca</taxon>
        <taxon>Gastropoda</taxon>
        <taxon>Caenogastropoda</taxon>
        <taxon>Littorinimorpha</taxon>
        <taxon>Littorinoidea</taxon>
        <taxon>Littorinidae</taxon>
        <taxon>Littorina</taxon>
    </lineage>
</organism>
<proteinExistence type="predicted"/>
<keyword evidence="2" id="KW-1185">Reference proteome</keyword>
<dbReference type="EMBL" id="JBAMIC010002378">
    <property type="protein sequence ID" value="KAK7089267.1"/>
    <property type="molecule type" value="Genomic_DNA"/>
</dbReference>
<comment type="caution">
    <text evidence="1">The sequence shown here is derived from an EMBL/GenBank/DDBJ whole genome shotgun (WGS) entry which is preliminary data.</text>
</comment>
<evidence type="ECO:0000313" key="1">
    <source>
        <dbReference type="EMBL" id="KAK7089267.1"/>
    </source>
</evidence>
<dbReference type="Proteomes" id="UP001374579">
    <property type="component" value="Unassembled WGS sequence"/>
</dbReference>
<reference evidence="1 2" key="1">
    <citation type="submission" date="2024-02" db="EMBL/GenBank/DDBJ databases">
        <title>Chromosome-scale genome assembly of the rough periwinkle Littorina saxatilis.</title>
        <authorList>
            <person name="De Jode A."/>
            <person name="Faria R."/>
            <person name="Formenti G."/>
            <person name="Sims Y."/>
            <person name="Smith T.P."/>
            <person name="Tracey A."/>
            <person name="Wood J.M.D."/>
            <person name="Zagrodzka Z.B."/>
            <person name="Johannesson K."/>
            <person name="Butlin R.K."/>
            <person name="Leder E.H."/>
        </authorList>
    </citation>
    <scope>NUCLEOTIDE SEQUENCE [LARGE SCALE GENOMIC DNA]</scope>
    <source>
        <strain evidence="1">Snail1</strain>
        <tissue evidence="1">Muscle</tissue>
    </source>
</reference>
<gene>
    <name evidence="1" type="ORF">V1264_025141</name>
</gene>
<evidence type="ECO:0000313" key="2">
    <source>
        <dbReference type="Proteomes" id="UP001374579"/>
    </source>
</evidence>